<keyword evidence="4" id="KW-1185">Reference proteome</keyword>
<feature type="compositionally biased region" description="Basic and acidic residues" evidence="1">
    <location>
        <begin position="383"/>
        <end position="406"/>
    </location>
</feature>
<dbReference type="RefSeq" id="XP_029218495.1">
    <property type="nucleotide sequence ID" value="XM_029364912.1"/>
</dbReference>
<name>A0A2A9MEW3_BESBE</name>
<proteinExistence type="predicted"/>
<dbReference type="CDD" id="cd21134">
    <property type="entry name" value="YTH"/>
    <property type="match status" value="1"/>
</dbReference>
<dbReference type="Proteomes" id="UP000224006">
    <property type="component" value="Chromosome VI"/>
</dbReference>
<evidence type="ECO:0000256" key="1">
    <source>
        <dbReference type="SAM" id="MobiDB-lite"/>
    </source>
</evidence>
<gene>
    <name evidence="3" type="ORF">BESB_065180</name>
</gene>
<dbReference type="GO" id="GO:1990247">
    <property type="term" value="F:N6-methyladenosine-containing RNA reader activity"/>
    <property type="evidence" value="ECO:0007669"/>
    <property type="project" value="TreeGrafter"/>
</dbReference>
<dbReference type="VEuPathDB" id="ToxoDB:BESB_065180"/>
<dbReference type="KEGG" id="bbes:BESB_065180"/>
<feature type="region of interest" description="Disordered" evidence="1">
    <location>
        <begin position="202"/>
        <end position="289"/>
    </location>
</feature>
<evidence type="ECO:0000313" key="3">
    <source>
        <dbReference type="EMBL" id="PFH34486.1"/>
    </source>
</evidence>
<dbReference type="GeneID" id="40311445"/>
<comment type="caution">
    <text evidence="3">The sequence shown here is derived from an EMBL/GenBank/DDBJ whole genome shotgun (WGS) entry which is preliminary data.</text>
</comment>
<dbReference type="PROSITE" id="PS50882">
    <property type="entry name" value="YTH"/>
    <property type="match status" value="1"/>
</dbReference>
<dbReference type="AlphaFoldDB" id="A0A2A9MEW3"/>
<dbReference type="InterPro" id="IPR045168">
    <property type="entry name" value="YTH_prot"/>
</dbReference>
<dbReference type="GO" id="GO:0048024">
    <property type="term" value="P:regulation of mRNA splicing, via spliceosome"/>
    <property type="evidence" value="ECO:0007669"/>
    <property type="project" value="TreeGrafter"/>
</dbReference>
<evidence type="ECO:0000313" key="4">
    <source>
        <dbReference type="Proteomes" id="UP000224006"/>
    </source>
</evidence>
<reference evidence="3 4" key="1">
    <citation type="submission" date="2017-09" db="EMBL/GenBank/DDBJ databases">
        <title>Genome sequencing of Besnoitia besnoiti strain Bb-Ger1.</title>
        <authorList>
            <person name="Schares G."/>
            <person name="Venepally P."/>
            <person name="Lorenzi H.A."/>
        </authorList>
    </citation>
    <scope>NUCLEOTIDE SEQUENCE [LARGE SCALE GENOMIC DNA]</scope>
    <source>
        <strain evidence="3 4">Bb-Ger1</strain>
    </source>
</reference>
<dbReference type="GO" id="GO:0005654">
    <property type="term" value="C:nucleoplasm"/>
    <property type="evidence" value="ECO:0007669"/>
    <property type="project" value="TreeGrafter"/>
</dbReference>
<dbReference type="STRING" id="94643.A0A2A9MEW3"/>
<accession>A0A2A9MEW3</accession>
<dbReference type="EMBL" id="NWUJ01000006">
    <property type="protein sequence ID" value="PFH34486.1"/>
    <property type="molecule type" value="Genomic_DNA"/>
</dbReference>
<feature type="compositionally biased region" description="Basic and acidic residues" evidence="1">
    <location>
        <begin position="416"/>
        <end position="440"/>
    </location>
</feature>
<dbReference type="GO" id="GO:0003729">
    <property type="term" value="F:mRNA binding"/>
    <property type="evidence" value="ECO:0007669"/>
    <property type="project" value="TreeGrafter"/>
</dbReference>
<dbReference type="Gene3D" id="3.10.590.10">
    <property type="entry name" value="ph1033 like domains"/>
    <property type="match status" value="1"/>
</dbReference>
<organism evidence="3 4">
    <name type="scientific">Besnoitia besnoiti</name>
    <name type="common">Apicomplexan protozoan</name>
    <dbReference type="NCBI Taxonomy" id="94643"/>
    <lineage>
        <taxon>Eukaryota</taxon>
        <taxon>Sar</taxon>
        <taxon>Alveolata</taxon>
        <taxon>Apicomplexa</taxon>
        <taxon>Conoidasida</taxon>
        <taxon>Coccidia</taxon>
        <taxon>Eucoccidiorida</taxon>
        <taxon>Eimeriorina</taxon>
        <taxon>Sarcocystidae</taxon>
        <taxon>Besnoitia</taxon>
    </lineage>
</organism>
<evidence type="ECO:0000259" key="2">
    <source>
        <dbReference type="PROSITE" id="PS50882"/>
    </source>
</evidence>
<feature type="region of interest" description="Disordered" evidence="1">
    <location>
        <begin position="361"/>
        <end position="454"/>
    </location>
</feature>
<dbReference type="OrthoDB" id="333217at2759"/>
<dbReference type="PANTHER" id="PTHR12357:SF3">
    <property type="entry name" value="YTH DOMAIN-CONTAINING PROTEIN 1"/>
    <property type="match status" value="1"/>
</dbReference>
<dbReference type="Pfam" id="PF04146">
    <property type="entry name" value="YTH"/>
    <property type="match status" value="1"/>
</dbReference>
<sequence length="454" mass="50144">MAGTTFDTYARSGSEGTPLCRQGRHAFCLASYDSSPPTSYAKMIYEEQNVRYFILRSRLLYNIDVAMKYSMWATRPYNDATLGSALQSCKHVVLFFSVNNTHYFCGWAIMRSLPGHCALKSDLFKAAEDPWGSTQSHFEGKTFDLEWIRKVPLDFKHCEGLLNPLNQNLPVYRARDGQEVAPSVGRSICALFEAQWQKCLSTSTSSPSPPPVPHAPSSAPYEPSKRGRIDAQNSRPLSSAGFPKRREDEGQMHPILRSSRACEDSVGDSSRSTGPVAPHPASEGANSVHIEPDSAAGRRIVNPAIQIYPVDLTGLTYDGYIRAYQASRAYWRRRLVAARCEEGRAEGSEVVRESKKRLTVAGSLPGSRSDVTRTEIDATCCTGEREQAKGERETADSPDLYGHEEPTTSTSQPDQGRGRGDADIRKGGRYHTDETDKLSEGDQLSAEETILDEG</sequence>
<dbReference type="GO" id="GO:0000398">
    <property type="term" value="P:mRNA splicing, via spliceosome"/>
    <property type="evidence" value="ECO:0007669"/>
    <property type="project" value="TreeGrafter"/>
</dbReference>
<protein>
    <submittedName>
        <fullName evidence="3">YT521-B family protein</fullName>
    </submittedName>
</protein>
<dbReference type="InterPro" id="IPR007275">
    <property type="entry name" value="YTH_domain"/>
</dbReference>
<feature type="domain" description="YTH" evidence="2">
    <location>
        <begin position="50"/>
        <end position="192"/>
    </location>
</feature>
<dbReference type="PANTHER" id="PTHR12357">
    <property type="entry name" value="YTH YT521-B HOMOLOGY DOMAIN-CONTAINING"/>
    <property type="match status" value="1"/>
</dbReference>